<comment type="caution">
    <text evidence="2">The sequence shown here is derived from an EMBL/GenBank/DDBJ whole genome shotgun (WGS) entry which is preliminary data.</text>
</comment>
<dbReference type="EMBL" id="LUGG01000002">
    <property type="protein sequence ID" value="OBZ78503.1"/>
    <property type="molecule type" value="Genomic_DNA"/>
</dbReference>
<feature type="chain" id="PRO_5008889237" evidence="1">
    <location>
        <begin position="18"/>
        <end position="205"/>
    </location>
</feature>
<accession>A0A1C7MNR4</accession>
<keyword evidence="1" id="KW-0732">Signal</keyword>
<keyword evidence="3" id="KW-1185">Reference proteome</keyword>
<protein>
    <submittedName>
        <fullName evidence="2">Uncharacterized protein</fullName>
    </submittedName>
</protein>
<evidence type="ECO:0000313" key="2">
    <source>
        <dbReference type="EMBL" id="OBZ78503.1"/>
    </source>
</evidence>
<organism evidence="2 3">
    <name type="scientific">Grifola frondosa</name>
    <name type="common">Maitake</name>
    <name type="synonym">Polyporus frondosus</name>
    <dbReference type="NCBI Taxonomy" id="5627"/>
    <lineage>
        <taxon>Eukaryota</taxon>
        <taxon>Fungi</taxon>
        <taxon>Dikarya</taxon>
        <taxon>Basidiomycota</taxon>
        <taxon>Agaricomycotina</taxon>
        <taxon>Agaricomycetes</taxon>
        <taxon>Polyporales</taxon>
        <taxon>Grifolaceae</taxon>
        <taxon>Grifola</taxon>
    </lineage>
</organism>
<evidence type="ECO:0000313" key="3">
    <source>
        <dbReference type="Proteomes" id="UP000092993"/>
    </source>
</evidence>
<dbReference type="STRING" id="5627.A0A1C7MNR4"/>
<dbReference type="AlphaFoldDB" id="A0A1C7MNR4"/>
<dbReference type="OrthoDB" id="249612at2759"/>
<evidence type="ECO:0000256" key="1">
    <source>
        <dbReference type="SAM" id="SignalP"/>
    </source>
</evidence>
<proteinExistence type="predicted"/>
<sequence length="205" mass="23034">MFFALAFLSGTLRLCPSHLNLASSSPSKLGINRALCPCALTWICRSQGMSTIYSALHLGYRAKELELYFHDEPHILHWRESRLPDDALNVALQTEPPINVDRAQILHESYFGVAEEAVTRCLAFTRDYGAAGLIQAVDYLLSAFAEATEAKRGKLGTAQIIFSWEYSSCIKKSYSGLQAFERLFIRPIRDNAGSFLDHEQFRTPI</sequence>
<dbReference type="Proteomes" id="UP000092993">
    <property type="component" value="Unassembled WGS sequence"/>
</dbReference>
<feature type="signal peptide" evidence="1">
    <location>
        <begin position="1"/>
        <end position="17"/>
    </location>
</feature>
<reference evidence="2 3" key="1">
    <citation type="submission" date="2016-03" db="EMBL/GenBank/DDBJ databases">
        <title>Whole genome sequencing of Grifola frondosa 9006-11.</title>
        <authorList>
            <person name="Min B."/>
            <person name="Park H."/>
            <person name="Kim J.-G."/>
            <person name="Cho H."/>
            <person name="Oh Y.-L."/>
            <person name="Kong W.-S."/>
            <person name="Choi I.-G."/>
        </authorList>
    </citation>
    <scope>NUCLEOTIDE SEQUENCE [LARGE SCALE GENOMIC DNA]</scope>
    <source>
        <strain evidence="2 3">9006-11</strain>
    </source>
</reference>
<name>A0A1C7MNR4_GRIFR</name>
<gene>
    <name evidence="2" type="ORF">A0H81_02127</name>
</gene>